<proteinExistence type="predicted"/>
<dbReference type="AlphaFoldDB" id="A0A2S0KK71"/>
<keyword evidence="1" id="KW-0378">Hydrolase</keyword>
<dbReference type="GO" id="GO:0006508">
    <property type="term" value="P:proteolysis"/>
    <property type="evidence" value="ECO:0007669"/>
    <property type="project" value="UniProtKB-KW"/>
</dbReference>
<evidence type="ECO:0000313" key="1">
    <source>
        <dbReference type="EMBL" id="AVM02084.1"/>
    </source>
</evidence>
<dbReference type="OrthoDB" id="5168289at2"/>
<evidence type="ECO:0000313" key="2">
    <source>
        <dbReference type="Proteomes" id="UP000239814"/>
    </source>
</evidence>
<dbReference type="EMBL" id="CP027433">
    <property type="protein sequence ID" value="AVM02084.1"/>
    <property type="molecule type" value="Genomic_DNA"/>
</dbReference>
<gene>
    <name evidence="1" type="ORF">C6V83_07155</name>
</gene>
<dbReference type="KEGG" id="git:C6V83_07155"/>
<name>A0A2S0KK71_9ACTN</name>
<dbReference type="InterPro" id="IPR007343">
    <property type="entry name" value="Uncharacterised_pept_Zn_put"/>
</dbReference>
<dbReference type="GO" id="GO:0008237">
    <property type="term" value="F:metallopeptidase activity"/>
    <property type="evidence" value="ECO:0007669"/>
    <property type="project" value="UniProtKB-KW"/>
</dbReference>
<keyword evidence="1" id="KW-0645">Protease</keyword>
<keyword evidence="1" id="KW-0482">Metalloprotease</keyword>
<sequence length="240" mass="26024">MRGSDITPENAETTVPVFLNAVLDDLDQVWQDWFTQLHIPDATAGRVLVEGNDTFVSECVGEDGERLTVRTDSPNAFYCALDRAPDGAGRQRQGSVILPVATFADIWDGRLLGERRILLGDFTASTVVAHEYGHNVMRRLEQAYRLPVAQRPQGDDNELLADCFGGNWASTVFARSDLSLSDVAQAVALKVYIGDPLPNQGHGTVPERVAALGRGFGLTGGGEPVDCLKAYWPDVLAPQS</sequence>
<protein>
    <submittedName>
        <fullName evidence="1">Metalloprotease-like protein</fullName>
    </submittedName>
</protein>
<keyword evidence="2" id="KW-1185">Reference proteome</keyword>
<dbReference type="Proteomes" id="UP000239814">
    <property type="component" value="Chromosome"/>
</dbReference>
<organism evidence="1 2">
    <name type="scientific">Gordonia iterans</name>
    <dbReference type="NCBI Taxonomy" id="1004901"/>
    <lineage>
        <taxon>Bacteria</taxon>
        <taxon>Bacillati</taxon>
        <taxon>Actinomycetota</taxon>
        <taxon>Actinomycetes</taxon>
        <taxon>Mycobacteriales</taxon>
        <taxon>Gordoniaceae</taxon>
        <taxon>Gordonia</taxon>
    </lineage>
</organism>
<dbReference type="Pfam" id="PF04228">
    <property type="entry name" value="Zn_peptidase"/>
    <property type="match status" value="1"/>
</dbReference>
<reference evidence="1 2" key="1">
    <citation type="submission" date="2018-03" db="EMBL/GenBank/DDBJ databases">
        <title>Characteristics and genome of n-alkane degrading marine bacteria Gordonia iterans isolated from crude oil contaminated in Tae-an, South Korea.</title>
        <authorList>
            <person name="Lee S.-S."/>
            <person name="Kim H."/>
        </authorList>
    </citation>
    <scope>NUCLEOTIDE SEQUENCE [LARGE SCALE GENOMIC DNA]</scope>
    <source>
        <strain evidence="1 2">Co17</strain>
    </source>
</reference>
<accession>A0A2S0KK71</accession>